<proteinExistence type="predicted"/>
<comment type="caution">
    <text evidence="1">The sequence shown here is derived from an EMBL/GenBank/DDBJ whole genome shotgun (WGS) entry which is preliminary data.</text>
</comment>
<dbReference type="Proteomes" id="UP000559404">
    <property type="component" value="Unassembled WGS sequence"/>
</dbReference>
<reference evidence="1 2" key="1">
    <citation type="submission" date="2020-07" db="EMBL/GenBank/DDBJ databases">
        <authorList>
            <person name="Li M."/>
        </authorList>
    </citation>
    <scope>NUCLEOTIDE SEQUENCE [LARGE SCALE GENOMIC DNA]</scope>
    <source>
        <strain evidence="1 2">DSM 23284</strain>
    </source>
</reference>
<accession>A0A838XLK3</accession>
<name>A0A838XLK3_9HYPH</name>
<dbReference type="AlphaFoldDB" id="A0A838XLK3"/>
<reference evidence="1 2" key="2">
    <citation type="submission" date="2020-08" db="EMBL/GenBank/DDBJ databases">
        <title>Stappia taiwanensis sp. nov., isolated from a coastal thermal spring.</title>
        <authorList>
            <person name="Kampfer P."/>
        </authorList>
    </citation>
    <scope>NUCLEOTIDE SEQUENCE [LARGE SCALE GENOMIC DNA]</scope>
    <source>
        <strain evidence="1 2">DSM 23284</strain>
    </source>
</reference>
<keyword evidence="2" id="KW-1185">Reference proteome</keyword>
<evidence type="ECO:0000313" key="1">
    <source>
        <dbReference type="EMBL" id="MBA4610727.1"/>
    </source>
</evidence>
<dbReference type="EMBL" id="JACEON010000002">
    <property type="protein sequence ID" value="MBA4610727.1"/>
    <property type="molecule type" value="Genomic_DNA"/>
</dbReference>
<protein>
    <submittedName>
        <fullName evidence="1">Uncharacterized protein</fullName>
    </submittedName>
</protein>
<gene>
    <name evidence="1" type="ORF">H1W37_03620</name>
</gene>
<sequence length="120" mass="13103">MEMIVMPDSAFAAVARAARPLTDIEFCAWIGQAAPGDRLDYHRGFLGIDAMPGISKFPDKDRQRLAGLAAAAFRACESGLVHLVQQRLGPDRFIYLAIARPKPSATQIPLDRLLVEQKAA</sequence>
<organism evidence="1 2">
    <name type="scientific">Stappia taiwanensis</name>
    <dbReference type="NCBI Taxonomy" id="992267"/>
    <lineage>
        <taxon>Bacteria</taxon>
        <taxon>Pseudomonadati</taxon>
        <taxon>Pseudomonadota</taxon>
        <taxon>Alphaproteobacteria</taxon>
        <taxon>Hyphomicrobiales</taxon>
        <taxon>Stappiaceae</taxon>
        <taxon>Stappia</taxon>
    </lineage>
</organism>
<evidence type="ECO:0000313" key="2">
    <source>
        <dbReference type="Proteomes" id="UP000559404"/>
    </source>
</evidence>